<feature type="transmembrane region" description="Helical" evidence="3">
    <location>
        <begin position="488"/>
        <end position="507"/>
    </location>
</feature>
<protein>
    <submittedName>
        <fullName evidence="4">Uncharacterized protein</fullName>
    </submittedName>
</protein>
<keyword evidence="3" id="KW-0812">Transmembrane</keyword>
<dbReference type="AlphaFoldDB" id="A0A6C0D5Q0"/>
<proteinExistence type="predicted"/>
<feature type="region of interest" description="Disordered" evidence="2">
    <location>
        <begin position="25"/>
        <end position="66"/>
    </location>
</feature>
<organism evidence="4">
    <name type="scientific">viral metagenome</name>
    <dbReference type="NCBI Taxonomy" id="1070528"/>
    <lineage>
        <taxon>unclassified sequences</taxon>
        <taxon>metagenomes</taxon>
        <taxon>organismal metagenomes</taxon>
    </lineage>
</organism>
<evidence type="ECO:0000313" key="4">
    <source>
        <dbReference type="EMBL" id="QHT11035.1"/>
    </source>
</evidence>
<keyword evidence="3" id="KW-0472">Membrane</keyword>
<keyword evidence="1" id="KW-0175">Coiled coil</keyword>
<evidence type="ECO:0000256" key="3">
    <source>
        <dbReference type="SAM" id="Phobius"/>
    </source>
</evidence>
<feature type="coiled-coil region" evidence="1">
    <location>
        <begin position="211"/>
        <end position="242"/>
    </location>
</feature>
<accession>A0A6C0D5Q0</accession>
<dbReference type="EMBL" id="MN739530">
    <property type="protein sequence ID" value="QHT11035.1"/>
    <property type="molecule type" value="Genomic_DNA"/>
</dbReference>
<name>A0A6C0D5Q0_9ZZZZ</name>
<feature type="compositionally biased region" description="Acidic residues" evidence="2">
    <location>
        <begin position="41"/>
        <end position="50"/>
    </location>
</feature>
<reference evidence="4" key="1">
    <citation type="journal article" date="2020" name="Nature">
        <title>Giant virus diversity and host interactions through global metagenomics.</title>
        <authorList>
            <person name="Schulz F."/>
            <person name="Roux S."/>
            <person name="Paez-Espino D."/>
            <person name="Jungbluth S."/>
            <person name="Walsh D.A."/>
            <person name="Denef V.J."/>
            <person name="McMahon K.D."/>
            <person name="Konstantinidis K.T."/>
            <person name="Eloe-Fadrosh E.A."/>
            <person name="Kyrpides N.C."/>
            <person name="Woyke T."/>
        </authorList>
    </citation>
    <scope>NUCLEOTIDE SEQUENCE</scope>
    <source>
        <strain evidence="4">GVMAG-M-3300023174-111</strain>
    </source>
</reference>
<feature type="compositionally biased region" description="Basic and acidic residues" evidence="2">
    <location>
        <begin position="51"/>
        <end position="66"/>
    </location>
</feature>
<keyword evidence="3" id="KW-1133">Transmembrane helix</keyword>
<evidence type="ECO:0000256" key="2">
    <source>
        <dbReference type="SAM" id="MobiDB-lite"/>
    </source>
</evidence>
<feature type="transmembrane region" description="Helical" evidence="3">
    <location>
        <begin position="513"/>
        <end position="535"/>
    </location>
</feature>
<evidence type="ECO:0000256" key="1">
    <source>
        <dbReference type="SAM" id="Coils"/>
    </source>
</evidence>
<sequence>MSNDLFIFYEQNADILRPKISLSERKVESAKKSSKSVLDDATWDEEDEDESTKSKENEKEEKEVKTNIDKASKVITAKDVNEKLKTSPTMVSFDMYKKYINSIVDYIKENILDYAEAIDRVVKEKWDILAIQKTFGRTDNQIKNDMVREIFITKVGLDSIDAVVGDNISEANLNINECYKNFLSSLKTRGPSKSISDDKDANSHEMIDRKLEILSDKIDKMDKGLEELYKKIETKLDELTKSNSTNSQDFPDLMNFTGGSGSIIRNVNNFIRILRYDSNDSKKQIDENLLFFIPCRLPKTLSAVEHKQILNADYSNKVNIDELWWPSPLLKLIVWCLKSLLEIHVNNKHDNDIYYRCLDFNYRRFSTKLNRVQAKHCPRIDDLLRGKNGKKGIFNVDFNILDGENIENTDEKKLIDKCNDKFKWDFLSRGRCKSMVKTRMKFDNNCNIKQKGSVKYRGGKRYKLKSKKLKSKRKRTKKMTGGENEFDVIFLIILMISIILMIAGSAAGNPGVFTAGLIIFCLLMGPRLIFVFIAASG</sequence>